<dbReference type="PROSITE" id="PS51077">
    <property type="entry name" value="HTH_ICLR"/>
    <property type="match status" value="1"/>
</dbReference>
<dbReference type="InterPro" id="IPR029016">
    <property type="entry name" value="GAF-like_dom_sf"/>
</dbReference>
<dbReference type="GO" id="GO:0045892">
    <property type="term" value="P:negative regulation of DNA-templated transcription"/>
    <property type="evidence" value="ECO:0007669"/>
    <property type="project" value="TreeGrafter"/>
</dbReference>
<dbReference type="InterPro" id="IPR036388">
    <property type="entry name" value="WH-like_DNA-bd_sf"/>
</dbReference>
<evidence type="ECO:0000259" key="5">
    <source>
        <dbReference type="PROSITE" id="PS51078"/>
    </source>
</evidence>
<dbReference type="EMBL" id="AWFG01000074">
    <property type="protein sequence ID" value="KCZ54610.1"/>
    <property type="molecule type" value="Genomic_DNA"/>
</dbReference>
<reference evidence="6 7" key="1">
    <citation type="journal article" date="2014" name="Antonie Van Leeuwenhoek">
        <title>Hyphomonas beringensis sp. nov. and Hyphomonas chukchiensis sp. nov., isolated from surface seawater of the Bering Sea and Chukchi Sea.</title>
        <authorList>
            <person name="Li C."/>
            <person name="Lai Q."/>
            <person name="Li G."/>
            <person name="Dong C."/>
            <person name="Wang J."/>
            <person name="Liao Y."/>
            <person name="Shao Z."/>
        </authorList>
    </citation>
    <scope>NUCLEOTIDE SEQUENCE [LARGE SCALE GENOMIC DNA]</scope>
    <source>
        <strain evidence="6 7">BH-BN04-4</strain>
    </source>
</reference>
<protein>
    <recommendedName>
        <fullName evidence="8">IclR family transcriptional regulator</fullName>
    </recommendedName>
</protein>
<dbReference type="GO" id="GO:0003677">
    <property type="term" value="F:DNA binding"/>
    <property type="evidence" value="ECO:0007669"/>
    <property type="project" value="UniProtKB-KW"/>
</dbReference>
<comment type="caution">
    <text evidence="6">The sequence shown here is derived from an EMBL/GenBank/DDBJ whole genome shotgun (WGS) entry which is preliminary data.</text>
</comment>
<accession>A0A062UER7</accession>
<dbReference type="SUPFAM" id="SSF55781">
    <property type="entry name" value="GAF domain-like"/>
    <property type="match status" value="1"/>
</dbReference>
<dbReference type="InterPro" id="IPR036390">
    <property type="entry name" value="WH_DNA-bd_sf"/>
</dbReference>
<dbReference type="AlphaFoldDB" id="A0A062UER7"/>
<evidence type="ECO:0000313" key="6">
    <source>
        <dbReference type="EMBL" id="KCZ54610.1"/>
    </source>
</evidence>
<proteinExistence type="predicted"/>
<dbReference type="Pfam" id="PF09339">
    <property type="entry name" value="HTH_IclR"/>
    <property type="match status" value="1"/>
</dbReference>
<dbReference type="Proteomes" id="UP000027190">
    <property type="component" value="Unassembled WGS sequence"/>
</dbReference>
<dbReference type="Gene3D" id="3.30.450.40">
    <property type="match status" value="1"/>
</dbReference>
<dbReference type="PROSITE" id="PS51078">
    <property type="entry name" value="ICLR_ED"/>
    <property type="match status" value="1"/>
</dbReference>
<evidence type="ECO:0000256" key="3">
    <source>
        <dbReference type="ARBA" id="ARBA00023163"/>
    </source>
</evidence>
<feature type="domain" description="IclR-ED" evidence="5">
    <location>
        <begin position="70"/>
        <end position="252"/>
    </location>
</feature>
<dbReference type="Pfam" id="PF01614">
    <property type="entry name" value="IclR_C"/>
    <property type="match status" value="1"/>
</dbReference>
<dbReference type="PATRIC" id="fig|1280947.3.peg.3451"/>
<feature type="domain" description="HTH iclR-type" evidence="4">
    <location>
        <begin position="6"/>
        <end position="67"/>
    </location>
</feature>
<keyword evidence="1" id="KW-0805">Transcription regulation</keyword>
<keyword evidence="2" id="KW-0238">DNA-binding</keyword>
<dbReference type="GO" id="GO:0003700">
    <property type="term" value="F:DNA-binding transcription factor activity"/>
    <property type="evidence" value="ECO:0007669"/>
    <property type="project" value="TreeGrafter"/>
</dbReference>
<dbReference type="SUPFAM" id="SSF46785">
    <property type="entry name" value="Winged helix' DNA-binding domain"/>
    <property type="match status" value="1"/>
</dbReference>
<keyword evidence="3" id="KW-0804">Transcription</keyword>
<name>A0A062UER7_9PROT</name>
<dbReference type="Gene3D" id="1.10.10.10">
    <property type="entry name" value="Winged helix-like DNA-binding domain superfamily/Winged helix DNA-binding domain"/>
    <property type="match status" value="1"/>
</dbReference>
<sequence length="253" mass="27207">MRLDDTRSLGRALTLLSLIATDRGKTSFSTLTKELGLPTSTAHRLAAELLKHGLISRIGRGKYDLGVAAMGFARGREFNDILAEAARPILRQVSKETGLTAHLGVFEEGMVTYLVKSNGASLDQAHFTREGMQLEAYCSGVGKVLLASLSEVDLDEYLSAEDFVSATPRTVTNSCALRQELARVRQKGMAIDDREIAEDMMCVAVPLHDGSGRTIAALSLSMAWSDQAAAQIPALSLKLTHAASRVGRNLGYA</sequence>
<gene>
    <name evidence="6" type="ORF">HY30_10015</name>
</gene>
<organism evidence="6 7">
    <name type="scientific">Hyphomonas chukchiensis</name>
    <dbReference type="NCBI Taxonomy" id="1280947"/>
    <lineage>
        <taxon>Bacteria</taxon>
        <taxon>Pseudomonadati</taxon>
        <taxon>Pseudomonadota</taxon>
        <taxon>Alphaproteobacteria</taxon>
        <taxon>Hyphomonadales</taxon>
        <taxon>Hyphomonadaceae</taxon>
        <taxon>Hyphomonas</taxon>
    </lineage>
</organism>
<evidence type="ECO:0008006" key="8">
    <source>
        <dbReference type="Google" id="ProtNLM"/>
    </source>
</evidence>
<evidence type="ECO:0000256" key="2">
    <source>
        <dbReference type="ARBA" id="ARBA00023125"/>
    </source>
</evidence>
<dbReference type="InterPro" id="IPR050707">
    <property type="entry name" value="HTH_MetabolicPath_Reg"/>
</dbReference>
<dbReference type="InterPro" id="IPR005471">
    <property type="entry name" value="Tscrpt_reg_IclR_N"/>
</dbReference>
<evidence type="ECO:0000313" key="7">
    <source>
        <dbReference type="Proteomes" id="UP000027190"/>
    </source>
</evidence>
<dbReference type="SMART" id="SM00346">
    <property type="entry name" value="HTH_ICLR"/>
    <property type="match status" value="1"/>
</dbReference>
<dbReference type="STRING" id="1280947.HY30_10015"/>
<dbReference type="PANTHER" id="PTHR30136">
    <property type="entry name" value="HELIX-TURN-HELIX TRANSCRIPTIONAL REGULATOR, ICLR FAMILY"/>
    <property type="match status" value="1"/>
</dbReference>
<keyword evidence="7" id="KW-1185">Reference proteome</keyword>
<dbReference type="InterPro" id="IPR014757">
    <property type="entry name" value="Tscrpt_reg_IclR_C"/>
</dbReference>
<evidence type="ECO:0000256" key="1">
    <source>
        <dbReference type="ARBA" id="ARBA00023015"/>
    </source>
</evidence>
<dbReference type="eggNOG" id="COG1414">
    <property type="taxonomic scope" value="Bacteria"/>
</dbReference>
<evidence type="ECO:0000259" key="4">
    <source>
        <dbReference type="PROSITE" id="PS51077"/>
    </source>
</evidence>
<dbReference type="PANTHER" id="PTHR30136:SF24">
    <property type="entry name" value="HTH-TYPE TRANSCRIPTIONAL REPRESSOR ALLR"/>
    <property type="match status" value="1"/>
</dbReference>